<evidence type="ECO:0000259" key="12">
    <source>
        <dbReference type="PROSITE" id="PS50975"/>
    </source>
</evidence>
<dbReference type="GO" id="GO:0009113">
    <property type="term" value="P:purine nucleobase biosynthetic process"/>
    <property type="evidence" value="ECO:0007669"/>
    <property type="project" value="InterPro"/>
</dbReference>
<dbReference type="NCBIfam" id="TIGR00877">
    <property type="entry name" value="purD"/>
    <property type="match status" value="1"/>
</dbReference>
<evidence type="ECO:0000256" key="4">
    <source>
        <dbReference type="ARBA" id="ARBA00022723"/>
    </source>
</evidence>
<dbReference type="Gene3D" id="3.90.600.10">
    <property type="entry name" value="Phosphoribosylglycinamide synthetase, C-terminal domain"/>
    <property type="match status" value="1"/>
</dbReference>
<keyword evidence="7" id="KW-0067">ATP-binding</keyword>
<dbReference type="EMBL" id="UINC01001530">
    <property type="protein sequence ID" value="SUZ82976.1"/>
    <property type="molecule type" value="Genomic_DNA"/>
</dbReference>
<dbReference type="PROSITE" id="PS50975">
    <property type="entry name" value="ATP_GRASP"/>
    <property type="match status" value="1"/>
</dbReference>
<dbReference type="GO" id="GO:0046872">
    <property type="term" value="F:metal ion binding"/>
    <property type="evidence" value="ECO:0007669"/>
    <property type="project" value="UniProtKB-KW"/>
</dbReference>
<evidence type="ECO:0000256" key="7">
    <source>
        <dbReference type="ARBA" id="ARBA00022840"/>
    </source>
</evidence>
<comment type="pathway">
    <text evidence="1">Purine metabolism; IMP biosynthesis via de novo pathway; N(1)-(5-phospho-D-ribosyl)glycinamide from 5-phospho-alpha-D-ribose 1-diphosphate: step 2/2.</text>
</comment>
<evidence type="ECO:0000256" key="1">
    <source>
        <dbReference type="ARBA" id="ARBA00005174"/>
    </source>
</evidence>
<dbReference type="InterPro" id="IPR020562">
    <property type="entry name" value="PRibGlycinamide_synth_N"/>
</dbReference>
<dbReference type="PANTHER" id="PTHR43472">
    <property type="entry name" value="PHOSPHORIBOSYLAMINE--GLYCINE LIGASE"/>
    <property type="match status" value="1"/>
</dbReference>
<evidence type="ECO:0000313" key="13">
    <source>
        <dbReference type="EMBL" id="SUZ82976.1"/>
    </source>
</evidence>
<keyword evidence="5" id="KW-0547">Nucleotide-binding</keyword>
<evidence type="ECO:0000256" key="9">
    <source>
        <dbReference type="ARBA" id="ARBA00038345"/>
    </source>
</evidence>
<dbReference type="FunFam" id="3.30.1490.20:FF:000006">
    <property type="entry name" value="phosphoribosylamine--glycine ligase, chloroplastic-like"/>
    <property type="match status" value="1"/>
</dbReference>
<dbReference type="PROSITE" id="PS00184">
    <property type="entry name" value="GARS"/>
    <property type="match status" value="1"/>
</dbReference>
<evidence type="ECO:0000256" key="3">
    <source>
        <dbReference type="ARBA" id="ARBA00022598"/>
    </source>
</evidence>
<dbReference type="InterPro" id="IPR020561">
    <property type="entry name" value="PRibGlycinamid_synth_ATP-grasp"/>
</dbReference>
<dbReference type="SMART" id="SM01210">
    <property type="entry name" value="GARS_C"/>
    <property type="match status" value="1"/>
</dbReference>
<dbReference type="Pfam" id="PF01071">
    <property type="entry name" value="GARS_A"/>
    <property type="match status" value="1"/>
</dbReference>
<dbReference type="SUPFAM" id="SSF56059">
    <property type="entry name" value="Glutathione synthetase ATP-binding domain-like"/>
    <property type="match status" value="1"/>
</dbReference>
<evidence type="ECO:0000256" key="10">
    <source>
        <dbReference type="ARBA" id="ARBA00042242"/>
    </source>
</evidence>
<dbReference type="GO" id="GO:0004637">
    <property type="term" value="F:phosphoribosylamine-glycine ligase activity"/>
    <property type="evidence" value="ECO:0007669"/>
    <property type="project" value="UniProtKB-EC"/>
</dbReference>
<dbReference type="InterPro" id="IPR000115">
    <property type="entry name" value="PRibGlycinamide_synth"/>
</dbReference>
<reference evidence="13" key="1">
    <citation type="submission" date="2018-05" db="EMBL/GenBank/DDBJ databases">
        <authorList>
            <person name="Lanie J.A."/>
            <person name="Ng W.-L."/>
            <person name="Kazmierczak K.M."/>
            <person name="Andrzejewski T.M."/>
            <person name="Davidsen T.M."/>
            <person name="Wayne K.J."/>
            <person name="Tettelin H."/>
            <person name="Glass J.I."/>
            <person name="Rusch D."/>
            <person name="Podicherti R."/>
            <person name="Tsui H.-C.T."/>
            <person name="Winkler M.E."/>
        </authorList>
    </citation>
    <scope>NUCLEOTIDE SEQUENCE</scope>
</reference>
<dbReference type="FunFam" id="3.90.600.10:FF:000001">
    <property type="entry name" value="Trifunctional purine biosynthetic protein adenosine-3"/>
    <property type="match status" value="1"/>
</dbReference>
<dbReference type="Gene3D" id="3.30.1490.20">
    <property type="entry name" value="ATP-grasp fold, A domain"/>
    <property type="match status" value="1"/>
</dbReference>
<keyword evidence="8" id="KW-0464">Manganese</keyword>
<comment type="similarity">
    <text evidence="9">Belongs to the GARS family.</text>
</comment>
<dbReference type="GO" id="GO:0006189">
    <property type="term" value="P:'de novo' IMP biosynthetic process"/>
    <property type="evidence" value="ECO:0007669"/>
    <property type="project" value="UniProtKB-UniPathway"/>
</dbReference>
<dbReference type="InterPro" id="IPR011761">
    <property type="entry name" value="ATP-grasp"/>
</dbReference>
<evidence type="ECO:0000256" key="6">
    <source>
        <dbReference type="ARBA" id="ARBA00022755"/>
    </source>
</evidence>
<dbReference type="InterPro" id="IPR020559">
    <property type="entry name" value="PRibGlycinamide_synth_CS"/>
</dbReference>
<dbReference type="UniPathway" id="UPA00074">
    <property type="reaction ID" value="UER00125"/>
</dbReference>
<dbReference type="Gene3D" id="3.30.470.20">
    <property type="entry name" value="ATP-grasp fold, B domain"/>
    <property type="match status" value="1"/>
</dbReference>
<dbReference type="InterPro" id="IPR037123">
    <property type="entry name" value="PRibGlycinamide_synth_C_sf"/>
</dbReference>
<sequence>MKILVIGGGGREHALVWKLKNGNGARKIFCAPGNPGIAEIAECVPLQVKQIEELADFAEANKIDITVVGPEDPLNDGIVDLFEKRNLPVFGPNQHSARLEGSKAYAKKVMDRFNVPTAAYREINDFEEALDYVKKQGVPIVIKADGLAAGKGVTVAETLEEAEAALKSIMVQKVFGESGTKVVIEECLRGEEMTVLAFVDGKTVLPMVPSQDHKPVFDGDRGPNTGGMGAYSPVPHLEKWLPEINERVLRPVAEGLAEEGTPFSGILYAGLMITENGPKVIEFNVRFGDPEAQVILPRLENDLAEIFLAVTEKRLHEVKLSWQSGASVCVIAAAPGYPGPPTKGLPITLPEVHPAGTQIFHAGTAIQNEQLVTNGGRVFGIGAQGADIAEAREQAYSLLEKVQFHGKHFRRDIAAKALS</sequence>
<feature type="domain" description="ATP-grasp" evidence="12">
    <location>
        <begin position="107"/>
        <end position="312"/>
    </location>
</feature>
<dbReference type="Gene3D" id="3.40.50.20">
    <property type="match status" value="1"/>
</dbReference>
<accession>A0A381QU81</accession>
<dbReference type="Pfam" id="PF02843">
    <property type="entry name" value="GARS_C"/>
    <property type="match status" value="1"/>
</dbReference>
<dbReference type="Pfam" id="PF02844">
    <property type="entry name" value="GARS_N"/>
    <property type="match status" value="1"/>
</dbReference>
<gene>
    <name evidence="13" type="ORF">METZ01_LOCUS35830</name>
</gene>
<dbReference type="InterPro" id="IPR020560">
    <property type="entry name" value="PRibGlycinamide_synth_C-dom"/>
</dbReference>
<proteinExistence type="inferred from homology"/>
<dbReference type="PANTHER" id="PTHR43472:SF1">
    <property type="entry name" value="PHOSPHORIBOSYLAMINE--GLYCINE LIGASE, CHLOROPLASTIC"/>
    <property type="match status" value="1"/>
</dbReference>
<dbReference type="HAMAP" id="MF_00138">
    <property type="entry name" value="GARS"/>
    <property type="match status" value="1"/>
</dbReference>
<dbReference type="SMART" id="SM01209">
    <property type="entry name" value="GARS_A"/>
    <property type="match status" value="1"/>
</dbReference>
<organism evidence="13">
    <name type="scientific">marine metagenome</name>
    <dbReference type="NCBI Taxonomy" id="408172"/>
    <lineage>
        <taxon>unclassified sequences</taxon>
        <taxon>metagenomes</taxon>
        <taxon>ecological metagenomes</taxon>
    </lineage>
</organism>
<dbReference type="AlphaFoldDB" id="A0A381QU81"/>
<keyword evidence="3" id="KW-0436">Ligase</keyword>
<evidence type="ECO:0000256" key="8">
    <source>
        <dbReference type="ARBA" id="ARBA00023211"/>
    </source>
</evidence>
<dbReference type="InterPro" id="IPR013815">
    <property type="entry name" value="ATP_grasp_subdomain_1"/>
</dbReference>
<evidence type="ECO:0000256" key="5">
    <source>
        <dbReference type="ARBA" id="ARBA00022741"/>
    </source>
</evidence>
<dbReference type="FunFam" id="3.30.470.20:FF:000018">
    <property type="entry name" value="Trifunctional purine biosynthetic protein adenosine-3"/>
    <property type="match status" value="1"/>
</dbReference>
<dbReference type="InterPro" id="IPR011054">
    <property type="entry name" value="Rudment_hybrid_motif"/>
</dbReference>
<name>A0A381QU81_9ZZZZ</name>
<keyword evidence="6" id="KW-0658">Purine biosynthesis</keyword>
<dbReference type="InterPro" id="IPR016185">
    <property type="entry name" value="PreATP-grasp_dom_sf"/>
</dbReference>
<evidence type="ECO:0000256" key="2">
    <source>
        <dbReference type="ARBA" id="ARBA00013255"/>
    </source>
</evidence>
<dbReference type="SUPFAM" id="SSF52440">
    <property type="entry name" value="PreATP-grasp domain"/>
    <property type="match status" value="1"/>
</dbReference>
<dbReference type="EC" id="6.3.4.13" evidence="2"/>
<protein>
    <recommendedName>
        <fullName evidence="2">phosphoribosylamine--glycine ligase</fullName>
        <ecNumber evidence="2">6.3.4.13</ecNumber>
    </recommendedName>
    <alternativeName>
        <fullName evidence="10">Glycinamide ribonucleotide synthetase</fullName>
    </alternativeName>
    <alternativeName>
        <fullName evidence="11">Phosphoribosylglycinamide synthetase</fullName>
    </alternativeName>
</protein>
<dbReference type="SUPFAM" id="SSF51246">
    <property type="entry name" value="Rudiment single hybrid motif"/>
    <property type="match status" value="1"/>
</dbReference>
<dbReference type="GO" id="GO:0005524">
    <property type="term" value="F:ATP binding"/>
    <property type="evidence" value="ECO:0007669"/>
    <property type="project" value="UniProtKB-KW"/>
</dbReference>
<evidence type="ECO:0000256" key="11">
    <source>
        <dbReference type="ARBA" id="ARBA00042864"/>
    </source>
</evidence>
<keyword evidence="4" id="KW-0479">Metal-binding</keyword>